<reference evidence="3 4" key="1">
    <citation type="submission" date="2014-04" db="EMBL/GenBank/DDBJ databases">
        <authorList>
            <consortium name="DOE Joint Genome Institute"/>
            <person name="Kuo A."/>
            <person name="Tarkka M."/>
            <person name="Buscot F."/>
            <person name="Kohler A."/>
            <person name="Nagy L.G."/>
            <person name="Floudas D."/>
            <person name="Copeland A."/>
            <person name="Barry K.W."/>
            <person name="Cichocki N."/>
            <person name="Veneault-Fourrey C."/>
            <person name="LaButti K."/>
            <person name="Lindquist E.A."/>
            <person name="Lipzen A."/>
            <person name="Lundell T."/>
            <person name="Morin E."/>
            <person name="Murat C."/>
            <person name="Sun H."/>
            <person name="Tunlid A."/>
            <person name="Henrissat B."/>
            <person name="Grigoriev I.V."/>
            <person name="Hibbett D.S."/>
            <person name="Martin F."/>
            <person name="Nordberg H.P."/>
            <person name="Cantor M.N."/>
            <person name="Hua S.X."/>
        </authorList>
    </citation>
    <scope>NUCLEOTIDE SEQUENCE [LARGE SCALE GENOMIC DNA]</scope>
    <source>
        <strain evidence="3 4">F 1598</strain>
    </source>
</reference>
<proteinExistence type="predicted"/>
<evidence type="ECO:0000259" key="2">
    <source>
        <dbReference type="Pfam" id="PF17667"/>
    </source>
</evidence>
<dbReference type="InterPro" id="IPR040976">
    <property type="entry name" value="Pkinase_fungal"/>
</dbReference>
<dbReference type="Gene3D" id="1.10.510.10">
    <property type="entry name" value="Transferase(Phosphotransferase) domain 1"/>
    <property type="match status" value="1"/>
</dbReference>
<feature type="domain" description="Fungal-type protein kinase" evidence="2">
    <location>
        <begin position="144"/>
        <end position="588"/>
    </location>
</feature>
<dbReference type="OrthoDB" id="3185297at2759"/>
<sequence>MASYPKLPTPATPVKAKRLHRETLETQQSDYKTKSVEVEKELRQELHGAVFVDTPGFLDTFFGVSPVIVDRILAEARTKRYHNDECPAAPRLDLRWLSDPHRSPTLADTKAADLQPDIVGVLGFPKAASPEAGVRPKSERKPRGSKPLKAPWRRVHVPMEVKRENIQWAAALQLFKYIRQVFHESFDRRFVFGVVLARSNITVYLADRSGILGSENFDMHDEPHLLVRVIAGFTLFEACKLGWDTSLTVVPRPPTENPSCMSFDVPYGELEVGSGCDGHYWRLEMPKPRADEPSTMSYETEAFILFQHLSLSRGEVILGRATRVWKAWCQDEMNLPPPRRTVYIVKDTWRDDRRNLEGELYAKIGPCEGVAEMHSYSVVQIDGENDTTASLIRRDLPHKGPPRAIDAVQQLEQDVLNFPGNDSYLVTQYVVDYLPAILDENTRPRGRTHSRLVMKTYGWPTKFAKSLLELVGAMKDAILGHRNSYEKGVLHRDISLGNIIITRKFERGHRGVLIDYDNAIFWKNHQAVTDDPLSGTRPFMSSEILDKEFIFDDDDSILSTPQPLPQKKPIHGLAHDLEGFFWVLIWLCLSRDGPARRRTELLPDNNDPQQEPFRTVFARTFEAGDDVLALTKQRMFTTSGYFVKSVLRNVSSYCKPLEPLLRQFYTALRRAHENHTSEGLYDELISAFEDAEAVVAQLPSDFNTLCDLEKAEEERRSKDGEGYWDAHSPPITAAARIPSTLQQCDPPSPAPAKRSKIIESGCGLAFKG</sequence>
<evidence type="ECO:0000313" key="3">
    <source>
        <dbReference type="EMBL" id="KIM72244.1"/>
    </source>
</evidence>
<feature type="region of interest" description="Disordered" evidence="1">
    <location>
        <begin position="1"/>
        <end position="32"/>
    </location>
</feature>
<evidence type="ECO:0000313" key="4">
    <source>
        <dbReference type="Proteomes" id="UP000054166"/>
    </source>
</evidence>
<dbReference type="Proteomes" id="UP000054166">
    <property type="component" value="Unassembled WGS sequence"/>
</dbReference>
<reference evidence="4" key="2">
    <citation type="submission" date="2015-01" db="EMBL/GenBank/DDBJ databases">
        <title>Evolutionary Origins and Diversification of the Mycorrhizal Mutualists.</title>
        <authorList>
            <consortium name="DOE Joint Genome Institute"/>
            <consortium name="Mycorrhizal Genomics Consortium"/>
            <person name="Kohler A."/>
            <person name="Kuo A."/>
            <person name="Nagy L.G."/>
            <person name="Floudas D."/>
            <person name="Copeland A."/>
            <person name="Barry K.W."/>
            <person name="Cichocki N."/>
            <person name="Veneault-Fourrey C."/>
            <person name="LaButti K."/>
            <person name="Lindquist E.A."/>
            <person name="Lipzen A."/>
            <person name="Lundell T."/>
            <person name="Morin E."/>
            <person name="Murat C."/>
            <person name="Riley R."/>
            <person name="Ohm R."/>
            <person name="Sun H."/>
            <person name="Tunlid A."/>
            <person name="Henrissat B."/>
            <person name="Grigoriev I.V."/>
            <person name="Hibbett D.S."/>
            <person name="Martin F."/>
        </authorList>
    </citation>
    <scope>NUCLEOTIDE SEQUENCE [LARGE SCALE GENOMIC DNA]</scope>
    <source>
        <strain evidence="4">F 1598</strain>
    </source>
</reference>
<dbReference type="STRING" id="765440.A0A0C3EW74"/>
<dbReference type="InterPro" id="IPR008266">
    <property type="entry name" value="Tyr_kinase_AS"/>
</dbReference>
<dbReference type="GO" id="GO:0004672">
    <property type="term" value="F:protein kinase activity"/>
    <property type="evidence" value="ECO:0007669"/>
    <property type="project" value="InterPro"/>
</dbReference>
<dbReference type="PROSITE" id="PS00109">
    <property type="entry name" value="PROTEIN_KINASE_TYR"/>
    <property type="match status" value="1"/>
</dbReference>
<keyword evidence="4" id="KW-1185">Reference proteome</keyword>
<protein>
    <recommendedName>
        <fullName evidence="2">Fungal-type protein kinase domain-containing protein</fullName>
    </recommendedName>
</protein>
<accession>A0A0C3EW74</accession>
<dbReference type="InParanoid" id="A0A0C3EW74"/>
<name>A0A0C3EW74_PILCF</name>
<dbReference type="Pfam" id="PF17667">
    <property type="entry name" value="Pkinase_fungal"/>
    <property type="match status" value="1"/>
</dbReference>
<dbReference type="PANTHER" id="PTHR38248:SF2">
    <property type="entry name" value="FUNK1 11"/>
    <property type="match status" value="1"/>
</dbReference>
<organism evidence="3 4">
    <name type="scientific">Piloderma croceum (strain F 1598)</name>
    <dbReference type="NCBI Taxonomy" id="765440"/>
    <lineage>
        <taxon>Eukaryota</taxon>
        <taxon>Fungi</taxon>
        <taxon>Dikarya</taxon>
        <taxon>Basidiomycota</taxon>
        <taxon>Agaricomycotina</taxon>
        <taxon>Agaricomycetes</taxon>
        <taxon>Agaricomycetidae</taxon>
        <taxon>Atheliales</taxon>
        <taxon>Atheliaceae</taxon>
        <taxon>Piloderma</taxon>
    </lineage>
</organism>
<dbReference type="SUPFAM" id="SSF56112">
    <property type="entry name" value="Protein kinase-like (PK-like)"/>
    <property type="match status" value="1"/>
</dbReference>
<feature type="region of interest" description="Disordered" evidence="1">
    <location>
        <begin position="128"/>
        <end position="148"/>
    </location>
</feature>
<dbReference type="AlphaFoldDB" id="A0A0C3EW74"/>
<dbReference type="EMBL" id="KN833147">
    <property type="protein sequence ID" value="KIM72244.1"/>
    <property type="molecule type" value="Genomic_DNA"/>
</dbReference>
<dbReference type="InterPro" id="IPR011009">
    <property type="entry name" value="Kinase-like_dom_sf"/>
</dbReference>
<dbReference type="PANTHER" id="PTHR38248">
    <property type="entry name" value="FUNK1 6"/>
    <property type="match status" value="1"/>
</dbReference>
<evidence type="ECO:0000256" key="1">
    <source>
        <dbReference type="SAM" id="MobiDB-lite"/>
    </source>
</evidence>
<gene>
    <name evidence="3" type="ORF">PILCRDRAFT_16303</name>
</gene>
<dbReference type="HOGENOM" id="CLU_012483_0_0_1"/>